<dbReference type="SUPFAM" id="SSF46785">
    <property type="entry name" value="Winged helix' DNA-binding domain"/>
    <property type="match status" value="1"/>
</dbReference>
<dbReference type="PANTHER" id="PTHR46577">
    <property type="entry name" value="HTH-TYPE TRANSCRIPTIONAL REGULATORY PROTEIN GABR"/>
    <property type="match status" value="1"/>
</dbReference>
<dbReference type="CDD" id="cd07377">
    <property type="entry name" value="WHTH_GntR"/>
    <property type="match status" value="1"/>
</dbReference>
<evidence type="ECO:0000256" key="5">
    <source>
        <dbReference type="ARBA" id="ARBA00023163"/>
    </source>
</evidence>
<dbReference type="InterPro" id="IPR036390">
    <property type="entry name" value="WH_DNA-bd_sf"/>
</dbReference>
<evidence type="ECO:0000256" key="2">
    <source>
        <dbReference type="ARBA" id="ARBA00022898"/>
    </source>
</evidence>
<evidence type="ECO:0000256" key="4">
    <source>
        <dbReference type="ARBA" id="ARBA00023125"/>
    </source>
</evidence>
<dbReference type="InterPro" id="IPR015421">
    <property type="entry name" value="PyrdxlP-dep_Trfase_major"/>
</dbReference>
<proteinExistence type="inferred from homology"/>
<sequence length="504" mass="54712">MADLDLVIDRRQFKRRHSVPAQRRLYLALRDAILAGRLQPGALLPSSRVLAQDLGMARNTAIHAYELLAAEGYVQATRQGTVVSAFGVMPPLPDHEASAPAEVSAFAAGLSQRVAGRGRVRRPEDDLLPFMPGTPALDSFPFDTWRRLVDRAQRQAAAQDLGYRHAAGEPELRQAIATHLRAARGVRCHADQVIVTDGTQHSLDLCAHLLADPGDRVWMEHPGYGGARTAFSAAGLVQVPITVDAEGQQAMDALWRTQPPRLVYATPSHQYPLGSVLPLSRRLALIDQARRHAAWILEDDYDSEFRHDGPPLAAMQGLVDDAPVVYLGTFSKSMFPGLRLGFIVMPAALADRAVAVVGDLGRRGRVAEQRALAAFIQDGHFARHLRRMRRLYAARQQALREALDRHWPVEGTVLGGQGGMHLVLSLPDTQTDSAVAERAFALGLSPRPLSFYGTPGGLQGFNGLVMGYAHVPADAVAAHVKTMARALLEVNGPLLSPINISTSN</sequence>
<dbReference type="SMART" id="SM00345">
    <property type="entry name" value="HTH_GNTR"/>
    <property type="match status" value="1"/>
</dbReference>
<name>A0A426VCD2_9BURK</name>
<dbReference type="RefSeq" id="WP_125242891.1">
    <property type="nucleotide sequence ID" value="NZ_RSED01000006.1"/>
</dbReference>
<evidence type="ECO:0000256" key="1">
    <source>
        <dbReference type="ARBA" id="ARBA00005384"/>
    </source>
</evidence>
<dbReference type="GO" id="GO:0030170">
    <property type="term" value="F:pyridoxal phosphate binding"/>
    <property type="evidence" value="ECO:0007669"/>
    <property type="project" value="InterPro"/>
</dbReference>
<dbReference type="InterPro" id="IPR051446">
    <property type="entry name" value="HTH_trans_reg/aminotransferase"/>
</dbReference>
<evidence type="ECO:0000313" key="8">
    <source>
        <dbReference type="Proteomes" id="UP000269265"/>
    </source>
</evidence>
<dbReference type="GO" id="GO:0008483">
    <property type="term" value="F:transaminase activity"/>
    <property type="evidence" value="ECO:0007669"/>
    <property type="project" value="UniProtKB-KW"/>
</dbReference>
<keyword evidence="5" id="KW-0804">Transcription</keyword>
<dbReference type="Proteomes" id="UP000269265">
    <property type="component" value="Unassembled WGS sequence"/>
</dbReference>
<comment type="caution">
    <text evidence="7">The sequence shown here is derived from an EMBL/GenBank/DDBJ whole genome shotgun (WGS) entry which is preliminary data.</text>
</comment>
<keyword evidence="3" id="KW-0805">Transcription regulation</keyword>
<dbReference type="Pfam" id="PF00155">
    <property type="entry name" value="Aminotran_1_2"/>
    <property type="match status" value="1"/>
</dbReference>
<dbReference type="GO" id="GO:0003677">
    <property type="term" value="F:DNA binding"/>
    <property type="evidence" value="ECO:0007669"/>
    <property type="project" value="UniProtKB-KW"/>
</dbReference>
<dbReference type="EMBL" id="RSED01000006">
    <property type="protein sequence ID" value="RRS04517.1"/>
    <property type="molecule type" value="Genomic_DNA"/>
</dbReference>
<comment type="similarity">
    <text evidence="1">In the C-terminal section; belongs to the class-I pyridoxal-phosphate-dependent aminotransferase family.</text>
</comment>
<dbReference type="InterPro" id="IPR036388">
    <property type="entry name" value="WH-like_DNA-bd_sf"/>
</dbReference>
<keyword evidence="2" id="KW-0663">Pyridoxal phosphate</keyword>
<keyword evidence="8" id="KW-1185">Reference proteome</keyword>
<dbReference type="SUPFAM" id="SSF53383">
    <property type="entry name" value="PLP-dependent transferases"/>
    <property type="match status" value="1"/>
</dbReference>
<dbReference type="Gene3D" id="1.10.10.10">
    <property type="entry name" value="Winged helix-like DNA-binding domain superfamily/Winged helix DNA-binding domain"/>
    <property type="match status" value="1"/>
</dbReference>
<dbReference type="OrthoDB" id="9804020at2"/>
<dbReference type="InterPro" id="IPR000524">
    <property type="entry name" value="Tscrpt_reg_HTH_GntR"/>
</dbReference>
<accession>A0A426VCD2</accession>
<dbReference type="InterPro" id="IPR015424">
    <property type="entry name" value="PyrdxlP-dep_Trfase"/>
</dbReference>
<keyword evidence="7" id="KW-0032">Aminotransferase</keyword>
<dbReference type="AlphaFoldDB" id="A0A426VCD2"/>
<keyword evidence="4" id="KW-0238">DNA-binding</keyword>
<evidence type="ECO:0000313" key="7">
    <source>
        <dbReference type="EMBL" id="RRS04517.1"/>
    </source>
</evidence>
<gene>
    <name evidence="7" type="ORF">EIP75_08785</name>
</gene>
<dbReference type="PROSITE" id="PS50949">
    <property type="entry name" value="HTH_GNTR"/>
    <property type="match status" value="1"/>
</dbReference>
<reference evidence="7 8" key="1">
    <citation type="submission" date="2018-12" db="EMBL/GenBank/DDBJ databases">
        <title>The whole draft genome of Aquabacterium sp. SJQ9.</title>
        <authorList>
            <person name="Sun L."/>
            <person name="Gao X."/>
            <person name="Chen W."/>
            <person name="Huang K."/>
        </authorList>
    </citation>
    <scope>NUCLEOTIDE SEQUENCE [LARGE SCALE GENOMIC DNA]</scope>
    <source>
        <strain evidence="7 8">SJQ9</strain>
    </source>
</reference>
<protein>
    <submittedName>
        <fullName evidence="7">PLP-dependent aminotransferase family protein</fullName>
    </submittedName>
</protein>
<dbReference type="InterPro" id="IPR004839">
    <property type="entry name" value="Aminotransferase_I/II_large"/>
</dbReference>
<dbReference type="Gene3D" id="3.40.640.10">
    <property type="entry name" value="Type I PLP-dependent aspartate aminotransferase-like (Major domain)"/>
    <property type="match status" value="1"/>
</dbReference>
<dbReference type="GO" id="GO:0003700">
    <property type="term" value="F:DNA-binding transcription factor activity"/>
    <property type="evidence" value="ECO:0007669"/>
    <property type="project" value="InterPro"/>
</dbReference>
<dbReference type="PANTHER" id="PTHR46577:SF1">
    <property type="entry name" value="HTH-TYPE TRANSCRIPTIONAL REGULATORY PROTEIN GABR"/>
    <property type="match status" value="1"/>
</dbReference>
<dbReference type="Pfam" id="PF00392">
    <property type="entry name" value="GntR"/>
    <property type="match status" value="1"/>
</dbReference>
<keyword evidence="7" id="KW-0808">Transferase</keyword>
<dbReference type="CDD" id="cd00609">
    <property type="entry name" value="AAT_like"/>
    <property type="match status" value="1"/>
</dbReference>
<evidence type="ECO:0000259" key="6">
    <source>
        <dbReference type="PROSITE" id="PS50949"/>
    </source>
</evidence>
<evidence type="ECO:0000256" key="3">
    <source>
        <dbReference type="ARBA" id="ARBA00023015"/>
    </source>
</evidence>
<feature type="domain" description="HTH gntR-type" evidence="6">
    <location>
        <begin position="19"/>
        <end position="86"/>
    </location>
</feature>
<organism evidence="7 8">
    <name type="scientific">Aquabacterium soli</name>
    <dbReference type="NCBI Taxonomy" id="2493092"/>
    <lineage>
        <taxon>Bacteria</taxon>
        <taxon>Pseudomonadati</taxon>
        <taxon>Pseudomonadota</taxon>
        <taxon>Betaproteobacteria</taxon>
        <taxon>Burkholderiales</taxon>
        <taxon>Aquabacterium</taxon>
    </lineage>
</organism>